<comment type="caution">
    <text evidence="1">The sequence shown here is derived from an EMBL/GenBank/DDBJ whole genome shotgun (WGS) entry which is preliminary data.</text>
</comment>
<proteinExistence type="predicted"/>
<keyword evidence="2" id="KW-1185">Reference proteome</keyword>
<evidence type="ECO:0000313" key="1">
    <source>
        <dbReference type="EMBL" id="KAG8193874.1"/>
    </source>
</evidence>
<reference evidence="1 2" key="1">
    <citation type="journal article" date="2022" name="Nat. Ecol. Evol.">
        <title>A masculinizing supergene underlies an exaggerated male reproductive morph in a spider.</title>
        <authorList>
            <person name="Hendrickx F."/>
            <person name="De Corte Z."/>
            <person name="Sonet G."/>
            <person name="Van Belleghem S.M."/>
            <person name="Kostlbacher S."/>
            <person name="Vangestel C."/>
        </authorList>
    </citation>
    <scope>NUCLEOTIDE SEQUENCE [LARGE SCALE GENOMIC DNA]</scope>
    <source>
        <strain evidence="1">W744_W776</strain>
    </source>
</reference>
<dbReference type="AlphaFoldDB" id="A0AAV6VB66"/>
<organism evidence="1 2">
    <name type="scientific">Oedothorax gibbosus</name>
    <dbReference type="NCBI Taxonomy" id="931172"/>
    <lineage>
        <taxon>Eukaryota</taxon>
        <taxon>Metazoa</taxon>
        <taxon>Ecdysozoa</taxon>
        <taxon>Arthropoda</taxon>
        <taxon>Chelicerata</taxon>
        <taxon>Arachnida</taxon>
        <taxon>Araneae</taxon>
        <taxon>Araneomorphae</taxon>
        <taxon>Entelegynae</taxon>
        <taxon>Araneoidea</taxon>
        <taxon>Linyphiidae</taxon>
        <taxon>Erigoninae</taxon>
        <taxon>Oedothorax</taxon>
    </lineage>
</organism>
<name>A0AAV6VB66_9ARAC</name>
<dbReference type="Proteomes" id="UP000827092">
    <property type="component" value="Unassembled WGS sequence"/>
</dbReference>
<evidence type="ECO:0000313" key="2">
    <source>
        <dbReference type="Proteomes" id="UP000827092"/>
    </source>
</evidence>
<protein>
    <submittedName>
        <fullName evidence="1">Uncharacterized protein</fullName>
    </submittedName>
</protein>
<dbReference type="EMBL" id="JAFNEN010000113">
    <property type="protein sequence ID" value="KAG8193874.1"/>
    <property type="molecule type" value="Genomic_DNA"/>
</dbReference>
<accession>A0AAV6VB66</accession>
<gene>
    <name evidence="1" type="ORF">JTE90_011434</name>
</gene>
<sequence>MSLDSTGKNDEYDIALALTIIDGCFSFVYCNVVCDCTMAKETSNCTGIKYNDLRTDYKAELRIVKQSGVTLNASCKFNLQLDTIVAQPQQQSIPNYASYFICNRKNRGKF</sequence>